<dbReference type="RefSeq" id="WP_137335474.1">
    <property type="nucleotide sequence ID" value="NZ_CP040078.1"/>
</dbReference>
<dbReference type="AlphaFoldDB" id="A0A4P8IYQ9"/>
<dbReference type="Proteomes" id="UP000298656">
    <property type="component" value="Chromosome 2"/>
</dbReference>
<dbReference type="EMBL" id="CP040078">
    <property type="protein sequence ID" value="QCP52703.1"/>
    <property type="molecule type" value="Genomic_DNA"/>
</dbReference>
<dbReference type="Pfam" id="PF02775">
    <property type="entry name" value="TPP_enzyme_C"/>
    <property type="match status" value="1"/>
</dbReference>
<dbReference type="Gene3D" id="3.40.50.1220">
    <property type="entry name" value="TPP-binding domain"/>
    <property type="match status" value="1"/>
</dbReference>
<dbReference type="Gene3D" id="3.40.50.970">
    <property type="match status" value="2"/>
</dbReference>
<dbReference type="GO" id="GO:0050660">
    <property type="term" value="F:flavin adenine dinucleotide binding"/>
    <property type="evidence" value="ECO:0007669"/>
    <property type="project" value="InterPro"/>
</dbReference>
<evidence type="ECO:0000259" key="13">
    <source>
        <dbReference type="Pfam" id="PF02775"/>
    </source>
</evidence>
<comment type="cofactor">
    <cofactor evidence="11">
        <name>thiamine diphosphate</name>
        <dbReference type="ChEBI" id="CHEBI:58937"/>
    </cofactor>
    <text evidence="11">Binds 1 thiamine pyrophosphate per subunit.</text>
</comment>
<name>A0A4P8IYQ9_9BURK</name>
<dbReference type="EC" id="2.2.1.6" evidence="4 11"/>
<keyword evidence="5 11" id="KW-0028">Amino-acid biosynthesis</keyword>
<dbReference type="InterPro" id="IPR011766">
    <property type="entry name" value="TPP_enzyme_TPP-bd"/>
</dbReference>
<protein>
    <recommendedName>
        <fullName evidence="4 11">Acetolactate synthase</fullName>
        <ecNumber evidence="4 11">2.2.1.6</ecNumber>
    </recommendedName>
</protein>
<sequence length="621" mass="67096">MTQNPIIASPADLKPTNTREILSGADIILRVLAEQGVDTMFGYSGGAILPTYDAVFRHNEMNAAHAERQIKFVVPANEQAAGFMAAGYARASGKVGVFMVTSGPGATNAVTPIADCNGDSIPVVLICGQVPRAAIGSDAFQEAPVFNIMSACAKQVFLVTDPAKLEPTLRTAFEIARTGRPGPVVVDVPKDIQNWRGPYHGQGTLHSRGYADRLRMVARGARLEREKADGFFDLLRESQRPLLYVGGGVITARATAELRAFAERNCIPIVTTLMGLGAIPANHELYLGMLGMHGTACANYAVEDCDFLIAVGARFDDRVAGGRPESFAAGARHVAHIDIDEAEINKVKRAHWAHVGDAKDALRALIEHSPATSSLSKWLERVAELKRTFGQNYDRNSPAIQPQYVVEKLSEITGGRAIITTGVGQHQMWAAQYFAFVEPRSFLTSAGMGTMGFGLPAAIGAQLARPDALVIDIDGDGSIRMNIGELETATTYGVPVKVLLLNNRGDGMIRQWQRLFYEGRMFVSDKSLHSKDFVMTAQADGFEFARRVQAMDELEGALRAFVAFDGPAFLEVMIDENADVFPMVGPGQSYSNMITGPFIPSRIGQETHSQGVGKNSATDMF</sequence>
<dbReference type="UniPathway" id="UPA00049">
    <property type="reaction ID" value="UER00059"/>
</dbReference>
<dbReference type="InterPro" id="IPR029061">
    <property type="entry name" value="THDP-binding"/>
</dbReference>
<keyword evidence="9 11" id="KW-0786">Thiamine pyrophosphate</keyword>
<dbReference type="InterPro" id="IPR039368">
    <property type="entry name" value="AHAS_TPP"/>
</dbReference>
<dbReference type="FunFam" id="3.40.50.970:FF:000007">
    <property type="entry name" value="Acetolactate synthase"/>
    <property type="match status" value="1"/>
</dbReference>
<evidence type="ECO:0000259" key="12">
    <source>
        <dbReference type="Pfam" id="PF00205"/>
    </source>
</evidence>
<dbReference type="GO" id="GO:0005948">
    <property type="term" value="C:acetolactate synthase complex"/>
    <property type="evidence" value="ECO:0007669"/>
    <property type="project" value="TreeGrafter"/>
</dbReference>
<dbReference type="PROSITE" id="PS00187">
    <property type="entry name" value="TPP_ENZYMES"/>
    <property type="match status" value="1"/>
</dbReference>
<feature type="domain" description="Thiamine pyrophosphate enzyme N-terminal TPP-binding" evidence="14">
    <location>
        <begin position="23"/>
        <end position="142"/>
    </location>
</feature>
<evidence type="ECO:0000256" key="5">
    <source>
        <dbReference type="ARBA" id="ARBA00022605"/>
    </source>
</evidence>
<dbReference type="UniPathway" id="UPA00047">
    <property type="reaction ID" value="UER00055"/>
</dbReference>
<dbReference type="InterPro" id="IPR029035">
    <property type="entry name" value="DHS-like_NAD/FAD-binding_dom"/>
</dbReference>
<keyword evidence="7 11" id="KW-0479">Metal-binding</keyword>
<evidence type="ECO:0000259" key="14">
    <source>
        <dbReference type="Pfam" id="PF02776"/>
    </source>
</evidence>
<keyword evidence="6 11" id="KW-0808">Transferase</keyword>
<dbReference type="CDD" id="cd02015">
    <property type="entry name" value="TPP_AHAS"/>
    <property type="match status" value="1"/>
</dbReference>
<comment type="pathway">
    <text evidence="2 11">Amino-acid biosynthesis; L-valine biosynthesis; L-valine from pyruvate: step 1/4.</text>
</comment>
<dbReference type="SUPFAM" id="SSF52518">
    <property type="entry name" value="Thiamin diphosphate-binding fold (THDP-binding)"/>
    <property type="match status" value="2"/>
</dbReference>
<dbReference type="GO" id="GO:0009099">
    <property type="term" value="P:L-valine biosynthetic process"/>
    <property type="evidence" value="ECO:0007669"/>
    <property type="project" value="UniProtKB-UniPathway"/>
</dbReference>
<dbReference type="InterPro" id="IPR012001">
    <property type="entry name" value="Thiamin_PyroP_enz_TPP-bd_dom"/>
</dbReference>
<comment type="pathway">
    <text evidence="1 11">Amino-acid biosynthesis; L-isoleucine biosynthesis; L-isoleucine from 2-oxobutanoate: step 1/4.</text>
</comment>
<reference evidence="15 16" key="1">
    <citation type="submission" date="2019-05" db="EMBL/GenBank/DDBJ databases">
        <title>Burkholderia sp. DHOD12, isolated from subtropical forest soil.</title>
        <authorList>
            <person name="Gao Z.-H."/>
            <person name="Qiu L.-H."/>
        </authorList>
    </citation>
    <scope>NUCLEOTIDE SEQUENCE [LARGE SCALE GENOMIC DNA]</scope>
    <source>
        <strain evidence="15 16">DHOD12</strain>
    </source>
</reference>
<keyword evidence="8 11" id="KW-0460">Magnesium</keyword>
<evidence type="ECO:0000256" key="6">
    <source>
        <dbReference type="ARBA" id="ARBA00022679"/>
    </source>
</evidence>
<comment type="cofactor">
    <cofactor evidence="11">
        <name>Mg(2+)</name>
        <dbReference type="ChEBI" id="CHEBI:18420"/>
    </cofactor>
    <text evidence="11">Binds 1 Mg(2+) ion per subunit.</text>
</comment>
<evidence type="ECO:0000256" key="9">
    <source>
        <dbReference type="ARBA" id="ARBA00023052"/>
    </source>
</evidence>
<dbReference type="InterPro" id="IPR012846">
    <property type="entry name" value="Acetolactate_synth_lsu"/>
</dbReference>
<dbReference type="KEGG" id="tvl:FAZ95_26525"/>
<dbReference type="OrthoDB" id="2254214at2"/>
<dbReference type="FunFam" id="3.40.50.1220:FF:000008">
    <property type="entry name" value="Acetolactate synthase"/>
    <property type="match status" value="1"/>
</dbReference>
<evidence type="ECO:0000256" key="3">
    <source>
        <dbReference type="ARBA" id="ARBA00007812"/>
    </source>
</evidence>
<dbReference type="PANTHER" id="PTHR18968">
    <property type="entry name" value="THIAMINE PYROPHOSPHATE ENZYMES"/>
    <property type="match status" value="1"/>
</dbReference>
<comment type="catalytic activity">
    <reaction evidence="11">
        <text>2 pyruvate + H(+) = (2S)-2-acetolactate + CO2</text>
        <dbReference type="Rhea" id="RHEA:25249"/>
        <dbReference type="ChEBI" id="CHEBI:15361"/>
        <dbReference type="ChEBI" id="CHEBI:15378"/>
        <dbReference type="ChEBI" id="CHEBI:16526"/>
        <dbReference type="ChEBI" id="CHEBI:58476"/>
        <dbReference type="EC" id="2.2.1.6"/>
    </reaction>
</comment>
<dbReference type="InterPro" id="IPR045229">
    <property type="entry name" value="TPP_enz"/>
</dbReference>
<dbReference type="GO" id="GO:0000287">
    <property type="term" value="F:magnesium ion binding"/>
    <property type="evidence" value="ECO:0007669"/>
    <property type="project" value="UniProtKB-UniRule"/>
</dbReference>
<accession>A0A4P8IYQ9</accession>
<evidence type="ECO:0000313" key="15">
    <source>
        <dbReference type="EMBL" id="QCP52703.1"/>
    </source>
</evidence>
<dbReference type="Pfam" id="PF02776">
    <property type="entry name" value="TPP_enzyme_N"/>
    <property type="match status" value="1"/>
</dbReference>
<dbReference type="CDD" id="cd07035">
    <property type="entry name" value="TPP_PYR_POX_like"/>
    <property type="match status" value="1"/>
</dbReference>
<dbReference type="GO" id="GO:0009097">
    <property type="term" value="P:isoleucine biosynthetic process"/>
    <property type="evidence" value="ECO:0007669"/>
    <property type="project" value="UniProtKB-UniPathway"/>
</dbReference>
<evidence type="ECO:0000256" key="2">
    <source>
        <dbReference type="ARBA" id="ARBA00005025"/>
    </source>
</evidence>
<comment type="similarity">
    <text evidence="3 11">Belongs to the TPP enzyme family.</text>
</comment>
<evidence type="ECO:0000256" key="7">
    <source>
        <dbReference type="ARBA" id="ARBA00022723"/>
    </source>
</evidence>
<feature type="domain" description="Thiamine pyrophosphate enzyme TPP-binding" evidence="13">
    <location>
        <begin position="422"/>
        <end position="572"/>
    </location>
</feature>
<evidence type="ECO:0000313" key="16">
    <source>
        <dbReference type="Proteomes" id="UP000298656"/>
    </source>
</evidence>
<feature type="domain" description="Thiamine pyrophosphate enzyme central" evidence="12">
    <location>
        <begin position="232"/>
        <end position="365"/>
    </location>
</feature>
<dbReference type="GO" id="GO:0030976">
    <property type="term" value="F:thiamine pyrophosphate binding"/>
    <property type="evidence" value="ECO:0007669"/>
    <property type="project" value="UniProtKB-UniRule"/>
</dbReference>
<evidence type="ECO:0000256" key="11">
    <source>
        <dbReference type="RuleBase" id="RU003591"/>
    </source>
</evidence>
<dbReference type="GO" id="GO:0003984">
    <property type="term" value="F:acetolactate synthase activity"/>
    <property type="evidence" value="ECO:0007669"/>
    <property type="project" value="UniProtKB-EC"/>
</dbReference>
<keyword evidence="16" id="KW-1185">Reference proteome</keyword>
<dbReference type="PANTHER" id="PTHR18968:SF142">
    <property type="entry name" value="ACETOLACTATE SYNTHASE"/>
    <property type="match status" value="1"/>
</dbReference>
<dbReference type="Pfam" id="PF00205">
    <property type="entry name" value="TPP_enzyme_M"/>
    <property type="match status" value="1"/>
</dbReference>
<dbReference type="InterPro" id="IPR000399">
    <property type="entry name" value="TPP-bd_CS"/>
</dbReference>
<evidence type="ECO:0000256" key="10">
    <source>
        <dbReference type="ARBA" id="ARBA00023304"/>
    </source>
</evidence>
<keyword evidence="10 11" id="KW-0100">Branched-chain amino acid biosynthesis</keyword>
<proteinExistence type="inferred from homology"/>
<evidence type="ECO:0000256" key="1">
    <source>
        <dbReference type="ARBA" id="ARBA00004974"/>
    </source>
</evidence>
<evidence type="ECO:0000256" key="4">
    <source>
        <dbReference type="ARBA" id="ARBA00013145"/>
    </source>
</evidence>
<dbReference type="SUPFAM" id="SSF52467">
    <property type="entry name" value="DHS-like NAD/FAD-binding domain"/>
    <property type="match status" value="1"/>
</dbReference>
<dbReference type="InterPro" id="IPR012000">
    <property type="entry name" value="Thiamin_PyroP_enz_cen_dom"/>
</dbReference>
<dbReference type="NCBIfam" id="TIGR00118">
    <property type="entry name" value="acolac_lg"/>
    <property type="match status" value="1"/>
</dbReference>
<organism evidence="15 16">
    <name type="scientific">Trinickia violacea</name>
    <dbReference type="NCBI Taxonomy" id="2571746"/>
    <lineage>
        <taxon>Bacteria</taxon>
        <taxon>Pseudomonadati</taxon>
        <taxon>Pseudomonadota</taxon>
        <taxon>Betaproteobacteria</taxon>
        <taxon>Burkholderiales</taxon>
        <taxon>Burkholderiaceae</taxon>
        <taxon>Trinickia</taxon>
    </lineage>
</organism>
<evidence type="ECO:0000256" key="8">
    <source>
        <dbReference type="ARBA" id="ARBA00022842"/>
    </source>
</evidence>
<gene>
    <name evidence="15" type="primary">ilvB</name>
    <name evidence="15" type="ORF">FAZ95_26525</name>
</gene>